<sequence>MVAFLLSVLSLLSGALLSGAFEPIAKWWLAPVAIALHMYCISRTKRRKQSAFLFALSFNLLSLHWTSTFVGSTPWIILAVGLSLFYMPLALIGRWGIASYSLIFVILEEIRNHFPFGGFGWLRLAYSQPDSPYAQVASRGGAIALSAFTVLLGAFIFYLFNSQLRLLFVIPGLLLLIPNNISSASETWALLVQGNVPQLGLDFNSRAKEVFNKHVEESIVALNEKDNVDFVLWPENSVDVDPYTNKDVFDQLQKFDKPLIIGAIVGKGEKLLNTSILWREDTQEIYVKQHLTPFGEYIPMRSITSKISPLVSQVDDFSPGDQGKVFAIGSASIAPIICFELIDDQILHEAAINSNLIVVQTNSATFGKSSESAQQLSISRIRAIEHSRNILSVSTTGYSAVIDYTGRVIQKTSMATAEHLYAKVGLIDQESVRDRAGNWASVGTLIWLLIVARRDRT</sequence>
<dbReference type="Gene3D" id="3.60.110.10">
    <property type="entry name" value="Carbon-nitrogen hydrolase"/>
    <property type="match status" value="1"/>
</dbReference>
<organism evidence="10">
    <name type="scientific">freshwater metagenome</name>
    <dbReference type="NCBI Taxonomy" id="449393"/>
    <lineage>
        <taxon>unclassified sequences</taxon>
        <taxon>metagenomes</taxon>
        <taxon>ecological metagenomes</taxon>
    </lineage>
</organism>
<feature type="transmembrane region" description="Helical" evidence="8">
    <location>
        <begin position="84"/>
        <end position="107"/>
    </location>
</feature>
<dbReference type="InterPro" id="IPR003010">
    <property type="entry name" value="C-N_Hydrolase"/>
</dbReference>
<dbReference type="PANTHER" id="PTHR38686">
    <property type="entry name" value="APOLIPOPROTEIN N-ACYLTRANSFERASE"/>
    <property type="match status" value="1"/>
</dbReference>
<dbReference type="HAMAP" id="MF_01148">
    <property type="entry name" value="Lnt"/>
    <property type="match status" value="1"/>
</dbReference>
<dbReference type="CDD" id="cd07571">
    <property type="entry name" value="ALP_N-acyl_transferase"/>
    <property type="match status" value="1"/>
</dbReference>
<keyword evidence="4 8" id="KW-0812">Transmembrane</keyword>
<evidence type="ECO:0000256" key="1">
    <source>
        <dbReference type="ARBA" id="ARBA00004651"/>
    </source>
</evidence>
<accession>A0A6J7CRA5</accession>
<feature type="domain" description="CN hydrolase" evidence="9">
    <location>
        <begin position="192"/>
        <end position="426"/>
    </location>
</feature>
<evidence type="ECO:0000313" key="10">
    <source>
        <dbReference type="EMBL" id="CAB4861152.1"/>
    </source>
</evidence>
<dbReference type="NCBIfam" id="TIGR00546">
    <property type="entry name" value="lnt"/>
    <property type="match status" value="1"/>
</dbReference>
<feature type="transmembrane region" description="Helical" evidence="8">
    <location>
        <begin position="141"/>
        <end position="160"/>
    </location>
</feature>
<dbReference type="InterPro" id="IPR036526">
    <property type="entry name" value="C-N_Hydrolase_sf"/>
</dbReference>
<keyword evidence="5 8" id="KW-1133">Transmembrane helix</keyword>
<dbReference type="GO" id="GO:0042158">
    <property type="term" value="P:lipoprotein biosynthetic process"/>
    <property type="evidence" value="ECO:0007669"/>
    <property type="project" value="InterPro"/>
</dbReference>
<evidence type="ECO:0000256" key="7">
    <source>
        <dbReference type="ARBA" id="ARBA00023315"/>
    </source>
</evidence>
<dbReference type="InterPro" id="IPR004563">
    <property type="entry name" value="Apolipo_AcylTrfase"/>
</dbReference>
<evidence type="ECO:0000256" key="6">
    <source>
        <dbReference type="ARBA" id="ARBA00023136"/>
    </source>
</evidence>
<dbReference type="EMBL" id="CAFBLH010000009">
    <property type="protein sequence ID" value="CAB4861152.1"/>
    <property type="molecule type" value="Genomic_DNA"/>
</dbReference>
<dbReference type="Pfam" id="PF20154">
    <property type="entry name" value="LNT_N"/>
    <property type="match status" value="1"/>
</dbReference>
<evidence type="ECO:0000256" key="5">
    <source>
        <dbReference type="ARBA" id="ARBA00022989"/>
    </source>
</evidence>
<reference evidence="10" key="1">
    <citation type="submission" date="2020-05" db="EMBL/GenBank/DDBJ databases">
        <authorList>
            <person name="Chiriac C."/>
            <person name="Salcher M."/>
            <person name="Ghai R."/>
            <person name="Kavagutti S V."/>
        </authorList>
    </citation>
    <scope>NUCLEOTIDE SEQUENCE</scope>
</reference>
<dbReference type="GO" id="GO:0005886">
    <property type="term" value="C:plasma membrane"/>
    <property type="evidence" value="ECO:0007669"/>
    <property type="project" value="UniProtKB-SubCell"/>
</dbReference>
<dbReference type="AlphaFoldDB" id="A0A6J7CRA5"/>
<proteinExistence type="inferred from homology"/>
<gene>
    <name evidence="10" type="ORF">UFOPK3342_00428</name>
</gene>
<dbReference type="PANTHER" id="PTHR38686:SF1">
    <property type="entry name" value="APOLIPOPROTEIN N-ACYLTRANSFERASE"/>
    <property type="match status" value="1"/>
</dbReference>
<evidence type="ECO:0000259" key="9">
    <source>
        <dbReference type="PROSITE" id="PS50263"/>
    </source>
</evidence>
<evidence type="ECO:0000256" key="4">
    <source>
        <dbReference type="ARBA" id="ARBA00022692"/>
    </source>
</evidence>
<feature type="transmembrane region" description="Helical" evidence="8">
    <location>
        <begin position="51"/>
        <end position="78"/>
    </location>
</feature>
<protein>
    <submittedName>
        <fullName evidence="10">Unannotated protein</fullName>
    </submittedName>
</protein>
<keyword evidence="7" id="KW-0012">Acyltransferase</keyword>
<dbReference type="SUPFAM" id="SSF56317">
    <property type="entry name" value="Carbon-nitrogen hydrolase"/>
    <property type="match status" value="1"/>
</dbReference>
<keyword evidence="6 8" id="KW-0472">Membrane</keyword>
<name>A0A6J7CRA5_9ZZZZ</name>
<evidence type="ECO:0000256" key="8">
    <source>
        <dbReference type="SAM" id="Phobius"/>
    </source>
</evidence>
<keyword evidence="2" id="KW-1003">Cell membrane</keyword>
<dbReference type="Pfam" id="PF00795">
    <property type="entry name" value="CN_hydrolase"/>
    <property type="match status" value="1"/>
</dbReference>
<dbReference type="GO" id="GO:0016410">
    <property type="term" value="F:N-acyltransferase activity"/>
    <property type="evidence" value="ECO:0007669"/>
    <property type="project" value="InterPro"/>
</dbReference>
<dbReference type="InterPro" id="IPR045378">
    <property type="entry name" value="LNT_N"/>
</dbReference>
<dbReference type="PROSITE" id="PS50263">
    <property type="entry name" value="CN_HYDROLASE"/>
    <property type="match status" value="1"/>
</dbReference>
<keyword evidence="3" id="KW-0808">Transferase</keyword>
<comment type="subcellular location">
    <subcellularLocation>
        <location evidence="1">Cell membrane</location>
        <topology evidence="1">Multi-pass membrane protein</topology>
    </subcellularLocation>
</comment>
<evidence type="ECO:0000256" key="2">
    <source>
        <dbReference type="ARBA" id="ARBA00022475"/>
    </source>
</evidence>
<evidence type="ECO:0000256" key="3">
    <source>
        <dbReference type="ARBA" id="ARBA00022679"/>
    </source>
</evidence>